<evidence type="ECO:0000256" key="1">
    <source>
        <dbReference type="SAM" id="SignalP"/>
    </source>
</evidence>
<feature type="signal peptide" evidence="1">
    <location>
        <begin position="1"/>
        <end position="33"/>
    </location>
</feature>
<gene>
    <name evidence="3" type="ORF">ESP51_05040</name>
</gene>
<dbReference type="EMBL" id="SDPN01000006">
    <property type="protein sequence ID" value="RXZ72251.1"/>
    <property type="molecule type" value="Genomic_DNA"/>
</dbReference>
<dbReference type="GO" id="GO:0015833">
    <property type="term" value="P:peptide transport"/>
    <property type="evidence" value="ECO:0007669"/>
    <property type="project" value="TreeGrafter"/>
</dbReference>
<comment type="caution">
    <text evidence="3">The sequence shown here is derived from an EMBL/GenBank/DDBJ whole genome shotgun (WGS) entry which is preliminary data.</text>
</comment>
<sequence>MIRRPKRSIAATVAAGAAALALALTGCSPSAEAGADSRPLRVWAGSATPINNNFNPFNVDTAVHATYGAIYEPLFFFNQLSSEPPVGLLGDSYEYSEDGTVITVTLKPDLKWNDGEPLTAADVAFTFGYGPNTSEDLVSAEAIDDTTVVLSYSKPQFTGASLILGSTWIVPEHVWGEIDDYMAETNAEPVGSGPYMLKSFTEAAYTVTANEHFRDGEPAVKEVQYIGIDSNQSSQDLLATGQLDWVGQFVANPDSVTGDGVISTLNLQQDPTVIVTCSSAELGCTGPQTDPAVRQAINVAIDRSTIREKAFAGLAGEATPTFMLLPRDEGWLSDPSLEVSPQESNAAEASGILEAAGYVKGADGFYAKDGQAIELDLFSPDGWTDYNDAAKLISEQAAEAGIKITARTVSDADYWTPISAGDFQLAMYGLAASLVADPYSTYSEYFAGTSTAKVGEDPVSGQNYVRYSNPTVDAAIVAAGATQDEATKRDAYATIQAEIVRDLPYIPVVLNASQSFFNTTDFAGWPSEGDLYAAPLPYTSVANAVVLTHLSPAK</sequence>
<evidence type="ECO:0000313" key="3">
    <source>
        <dbReference type="EMBL" id="RXZ72251.1"/>
    </source>
</evidence>
<dbReference type="CDD" id="cd08509">
    <property type="entry name" value="PBP2_TmCBP_oligosaccharides_like"/>
    <property type="match status" value="1"/>
</dbReference>
<name>A0A4Q2L7G7_9MICO</name>
<evidence type="ECO:0000313" key="4">
    <source>
        <dbReference type="Proteomes" id="UP000293865"/>
    </source>
</evidence>
<dbReference type="Gene3D" id="3.10.105.10">
    <property type="entry name" value="Dipeptide-binding Protein, Domain 3"/>
    <property type="match status" value="1"/>
</dbReference>
<dbReference type="Proteomes" id="UP000293865">
    <property type="component" value="Unassembled WGS sequence"/>
</dbReference>
<feature type="domain" description="Solute-binding protein family 5" evidence="2">
    <location>
        <begin position="85"/>
        <end position="450"/>
    </location>
</feature>
<keyword evidence="4" id="KW-1185">Reference proteome</keyword>
<keyword evidence="1" id="KW-0732">Signal</keyword>
<feature type="chain" id="PRO_5039033418" evidence="1">
    <location>
        <begin position="34"/>
        <end position="554"/>
    </location>
</feature>
<dbReference type="InterPro" id="IPR000914">
    <property type="entry name" value="SBP_5_dom"/>
</dbReference>
<dbReference type="InterPro" id="IPR030678">
    <property type="entry name" value="Peptide/Ni-bd"/>
</dbReference>
<dbReference type="GO" id="GO:1904680">
    <property type="term" value="F:peptide transmembrane transporter activity"/>
    <property type="evidence" value="ECO:0007669"/>
    <property type="project" value="TreeGrafter"/>
</dbReference>
<dbReference type="AlphaFoldDB" id="A0A4Q2L7G7"/>
<dbReference type="PROSITE" id="PS51257">
    <property type="entry name" value="PROKAR_LIPOPROTEIN"/>
    <property type="match status" value="1"/>
</dbReference>
<dbReference type="PIRSF" id="PIRSF002741">
    <property type="entry name" value="MppA"/>
    <property type="match status" value="1"/>
</dbReference>
<dbReference type="Pfam" id="PF00496">
    <property type="entry name" value="SBP_bac_5"/>
    <property type="match status" value="1"/>
</dbReference>
<dbReference type="GO" id="GO:0043190">
    <property type="term" value="C:ATP-binding cassette (ABC) transporter complex"/>
    <property type="evidence" value="ECO:0007669"/>
    <property type="project" value="InterPro"/>
</dbReference>
<dbReference type="GO" id="GO:0042597">
    <property type="term" value="C:periplasmic space"/>
    <property type="evidence" value="ECO:0007669"/>
    <property type="project" value="UniProtKB-ARBA"/>
</dbReference>
<dbReference type="Gene3D" id="3.40.190.10">
    <property type="entry name" value="Periplasmic binding protein-like II"/>
    <property type="match status" value="1"/>
</dbReference>
<dbReference type="OrthoDB" id="9764591at2"/>
<protein>
    <submittedName>
        <fullName evidence="3">ABC transporter substrate-binding protein</fullName>
    </submittedName>
</protein>
<proteinExistence type="predicted"/>
<accession>A0A4Q2L7G7</accession>
<dbReference type="Gene3D" id="3.90.76.10">
    <property type="entry name" value="Dipeptide-binding Protein, Domain 1"/>
    <property type="match status" value="1"/>
</dbReference>
<evidence type="ECO:0000259" key="2">
    <source>
        <dbReference type="Pfam" id="PF00496"/>
    </source>
</evidence>
<dbReference type="InterPro" id="IPR039424">
    <property type="entry name" value="SBP_5"/>
</dbReference>
<dbReference type="PANTHER" id="PTHR30290">
    <property type="entry name" value="PERIPLASMIC BINDING COMPONENT OF ABC TRANSPORTER"/>
    <property type="match status" value="1"/>
</dbReference>
<reference evidence="3 4" key="1">
    <citation type="submission" date="2019-01" db="EMBL/GenBank/DDBJ databases">
        <title>Agromyces.</title>
        <authorList>
            <person name="Li J."/>
        </authorList>
    </citation>
    <scope>NUCLEOTIDE SEQUENCE [LARGE SCALE GENOMIC DNA]</scope>
    <source>
        <strain evidence="3 4">DSM 15934</strain>
    </source>
</reference>
<dbReference type="RefSeq" id="WP_129519805.1">
    <property type="nucleotide sequence ID" value="NZ_SDPN01000006.1"/>
</dbReference>
<dbReference type="SUPFAM" id="SSF53850">
    <property type="entry name" value="Periplasmic binding protein-like II"/>
    <property type="match status" value="1"/>
</dbReference>
<organism evidence="3 4">
    <name type="scientific">Agromyces albus</name>
    <dbReference type="NCBI Taxonomy" id="205332"/>
    <lineage>
        <taxon>Bacteria</taxon>
        <taxon>Bacillati</taxon>
        <taxon>Actinomycetota</taxon>
        <taxon>Actinomycetes</taxon>
        <taxon>Micrococcales</taxon>
        <taxon>Microbacteriaceae</taxon>
        <taxon>Agromyces</taxon>
    </lineage>
</organism>